<dbReference type="AlphaFoldDB" id="A0A5S9RBZ7"/>
<accession>A0A5S9RBZ7</accession>
<dbReference type="Proteomes" id="UP000430146">
    <property type="component" value="Unassembled WGS sequence"/>
</dbReference>
<dbReference type="OrthoDB" id="4762887at2"/>
<evidence type="ECO:0000313" key="2">
    <source>
        <dbReference type="Proteomes" id="UP000430146"/>
    </source>
</evidence>
<name>A0A5S9RBZ7_MYCVN</name>
<dbReference type="InterPro" id="IPR042184">
    <property type="entry name" value="YqeY/Aim41_N"/>
</dbReference>
<evidence type="ECO:0000313" key="1">
    <source>
        <dbReference type="EMBL" id="CAA0136511.1"/>
    </source>
</evidence>
<dbReference type="Gene3D" id="1.10.1510.10">
    <property type="entry name" value="Uncharacterised protein YqeY/AIM41 PF09424, N-terminal domain"/>
    <property type="match status" value="1"/>
</dbReference>
<protein>
    <submittedName>
        <fullName evidence="1">Uncharacterized protein</fullName>
    </submittedName>
</protein>
<organism evidence="1 2">
    <name type="scientific">Mycolicibacterium vanbaalenii</name>
    <name type="common">Mycobacterium vanbaalenii</name>
    <dbReference type="NCBI Taxonomy" id="110539"/>
    <lineage>
        <taxon>Bacteria</taxon>
        <taxon>Bacillati</taxon>
        <taxon>Actinomycetota</taxon>
        <taxon>Actinomycetes</taxon>
        <taxon>Mycobacteriales</taxon>
        <taxon>Mycobacteriaceae</taxon>
        <taxon>Mycolicibacterium</taxon>
    </lineage>
</organism>
<proteinExistence type="predicted"/>
<gene>
    <name evidence="1" type="ORF">AELLOGFF_02022</name>
</gene>
<dbReference type="EMBL" id="CACSIP010000067">
    <property type="protein sequence ID" value="CAA0136511.1"/>
    <property type="molecule type" value="Genomic_DNA"/>
</dbReference>
<keyword evidence="2" id="KW-1185">Reference proteome</keyword>
<sequence length="111" mass="11915">MTLEPTSHADTVRAALRAQLTAAMKARDRDEIAALRSAISVIDNAESVDPAGARTGATEVERRRLSAADVSALLHNQVRDYLAEAGSYEALGRAAAAAPLRRQAEVIRRHL</sequence>
<dbReference type="RefSeq" id="WP_159235111.1">
    <property type="nucleotide sequence ID" value="NZ_CACSIP010000067.1"/>
</dbReference>
<reference evidence="1 2" key="1">
    <citation type="submission" date="2019-11" db="EMBL/GenBank/DDBJ databases">
        <authorList>
            <person name="Holert J."/>
        </authorList>
    </citation>
    <scope>NUCLEOTIDE SEQUENCE [LARGE SCALE GENOMIC DNA]</scope>
    <source>
        <strain evidence="1">BC8_1</strain>
    </source>
</reference>